<evidence type="ECO:0000313" key="1">
    <source>
        <dbReference type="EMBL" id="MDV2080357.1"/>
    </source>
</evidence>
<dbReference type="EMBL" id="JAWIIJ010000013">
    <property type="protein sequence ID" value="MDV2080357.1"/>
    <property type="molecule type" value="Genomic_DNA"/>
</dbReference>
<evidence type="ECO:0000313" key="2">
    <source>
        <dbReference type="Proteomes" id="UP001269819"/>
    </source>
</evidence>
<accession>A0ABU3W2H7</accession>
<organism evidence="1 2">
    <name type="scientific">Marinobacter xestospongiae</name>
    <dbReference type="NCBI Taxonomy" id="994319"/>
    <lineage>
        <taxon>Bacteria</taxon>
        <taxon>Pseudomonadati</taxon>
        <taxon>Pseudomonadota</taxon>
        <taxon>Gammaproteobacteria</taxon>
        <taxon>Pseudomonadales</taxon>
        <taxon>Marinobacteraceae</taxon>
        <taxon>Marinobacter</taxon>
    </lineage>
</organism>
<dbReference type="Proteomes" id="UP001269819">
    <property type="component" value="Unassembled WGS sequence"/>
</dbReference>
<dbReference type="RefSeq" id="WP_316974773.1">
    <property type="nucleotide sequence ID" value="NZ_JAWIIJ010000013.1"/>
</dbReference>
<keyword evidence="2" id="KW-1185">Reference proteome</keyword>
<proteinExistence type="predicted"/>
<gene>
    <name evidence="1" type="ORF">RYS15_16840</name>
</gene>
<protein>
    <submittedName>
        <fullName evidence="1">Uncharacterized protein</fullName>
    </submittedName>
</protein>
<sequence length="551" mass="61569">MTAAHHQERIFGEVLVLEESLADLGRLYAHLTRRTFRILDVEQIESKFPEGSVIVVAIASLTNIAVERIQSLNNTTVLGIITGRSYPEIRKHALISSASIWLEGPLDQTRVDHCPLSKNPTFQDEGRTILGSHAAAQEIREAYTQKTGVLSLISHSNGLDAFLGALTLCPMIGKNFPNGRSKPPPVCVQENYCRRTQLSFENAVISGKLYSPDEIQARIAIFSVCFGIILEKSIFEHTWAYFLDMITSGKIGAMIAPIGIIYPSFQDIDPLVTSISKGIKLGQAIREFNSSDAATLNLVNFLLLGDPLLRLPEPKKSNSLATISPYKNTTVNLKKKRVDESLFIVAFLKEVLNTTKDEHSYSQIETCINEIKTCKLDFDGDTSRNIVRSLVYGGLLPQQLWLKFSSKKLNYIRSAIKPCPFCGWQLTIHEAELNFDADNFRRIVSCPNCAIIEDSPASKDSAYLRYIGHGNFEVVSRSPLRAESACLSIKSDLDERFRKVAEWPIKSDGYLARLHTTPLDHSFSKSSAAIFIYHNRNFRVLRVAFHAGSTR</sequence>
<reference evidence="1 2" key="1">
    <citation type="submission" date="2023-10" db="EMBL/GenBank/DDBJ databases">
        <title>Characteristics and mechanism of a salt-tolerant marine origin heterotrophic nitrifying- aerobic denitrifying bacteria Marinobacter xestospongiae HN1.</title>
        <authorList>
            <person name="Qi R."/>
        </authorList>
    </citation>
    <scope>NUCLEOTIDE SEQUENCE [LARGE SCALE GENOMIC DNA]</scope>
    <source>
        <strain evidence="1 2">HN1</strain>
    </source>
</reference>
<name>A0ABU3W2H7_9GAMM</name>
<comment type="caution">
    <text evidence="1">The sequence shown here is derived from an EMBL/GenBank/DDBJ whole genome shotgun (WGS) entry which is preliminary data.</text>
</comment>